<evidence type="ECO:0000313" key="2">
    <source>
        <dbReference type="EMBL" id="ROT42984.1"/>
    </source>
</evidence>
<reference evidence="2 3" key="1">
    <citation type="journal article" date="2018" name="Mol. Ecol.">
        <title>The obligate alkalophilic soda-lake fungus Sodiomyces alkalinus has shifted to a protein diet.</title>
        <authorList>
            <person name="Grum-Grzhimaylo A.A."/>
            <person name="Falkoski D.L."/>
            <person name="van den Heuvel J."/>
            <person name="Valero-Jimenez C.A."/>
            <person name="Min B."/>
            <person name="Choi I.G."/>
            <person name="Lipzen A."/>
            <person name="Daum C.G."/>
            <person name="Aanen D.K."/>
            <person name="Tsang A."/>
            <person name="Henrissat B."/>
            <person name="Bilanenko E.N."/>
            <person name="de Vries R.P."/>
            <person name="van Kan J.A.L."/>
            <person name="Grigoriev I.V."/>
            <person name="Debets A.J.M."/>
        </authorList>
    </citation>
    <scope>NUCLEOTIDE SEQUENCE [LARGE SCALE GENOMIC DNA]</scope>
    <source>
        <strain evidence="2 3">F11</strain>
    </source>
</reference>
<keyword evidence="1" id="KW-0472">Membrane</keyword>
<dbReference type="RefSeq" id="XP_028470790.1">
    <property type="nucleotide sequence ID" value="XM_028613791.1"/>
</dbReference>
<feature type="transmembrane region" description="Helical" evidence="1">
    <location>
        <begin position="33"/>
        <end position="56"/>
    </location>
</feature>
<keyword evidence="1" id="KW-1133">Transmembrane helix</keyword>
<dbReference type="EMBL" id="ML119051">
    <property type="protein sequence ID" value="ROT42984.1"/>
    <property type="molecule type" value="Genomic_DNA"/>
</dbReference>
<gene>
    <name evidence="2" type="ORF">SODALDRAFT_355171</name>
</gene>
<name>A0A3N2Q890_SODAK</name>
<dbReference type="Proteomes" id="UP000272025">
    <property type="component" value="Unassembled WGS sequence"/>
</dbReference>
<protein>
    <submittedName>
        <fullName evidence="2">Uncharacterized protein</fullName>
    </submittedName>
</protein>
<dbReference type="GeneID" id="39582269"/>
<evidence type="ECO:0000256" key="1">
    <source>
        <dbReference type="SAM" id="Phobius"/>
    </source>
</evidence>
<evidence type="ECO:0000313" key="3">
    <source>
        <dbReference type="Proteomes" id="UP000272025"/>
    </source>
</evidence>
<keyword evidence="1" id="KW-0812">Transmembrane</keyword>
<accession>A0A3N2Q890</accession>
<proteinExistence type="predicted"/>
<dbReference type="AlphaFoldDB" id="A0A3N2Q890"/>
<organism evidence="2 3">
    <name type="scientific">Sodiomyces alkalinus (strain CBS 110278 / VKM F-3762 / F11)</name>
    <name type="common">Alkaliphilic filamentous fungus</name>
    <dbReference type="NCBI Taxonomy" id="1314773"/>
    <lineage>
        <taxon>Eukaryota</taxon>
        <taxon>Fungi</taxon>
        <taxon>Dikarya</taxon>
        <taxon>Ascomycota</taxon>
        <taxon>Pezizomycotina</taxon>
        <taxon>Sordariomycetes</taxon>
        <taxon>Hypocreomycetidae</taxon>
        <taxon>Glomerellales</taxon>
        <taxon>Plectosphaerellaceae</taxon>
        <taxon>Sodiomyces</taxon>
    </lineage>
</organism>
<keyword evidence="3" id="KW-1185">Reference proteome</keyword>
<sequence>MNLCHWEFSNSTRQAAGNGGFPLHPTTPANRSYFIPQTTCLTLVFVLVISLTRLGIFRIMGQRTLHVDLRKMHGVKLDIHIVVTPSPQIRHPQSPREGTHRIKLQLPQAKITSTAALGASLSTTTKFCHPFPPLPDRSYGFAIGFQLLSCIDAKLSRQRSRPKPMNPY</sequence>